<evidence type="ECO:0000256" key="1">
    <source>
        <dbReference type="PROSITE-ProRule" id="PRU00169"/>
    </source>
</evidence>
<dbReference type="Proteomes" id="UP000199586">
    <property type="component" value="Unassembled WGS sequence"/>
</dbReference>
<dbReference type="GO" id="GO:0000160">
    <property type="term" value="P:phosphorelay signal transduction system"/>
    <property type="evidence" value="ECO:0007669"/>
    <property type="project" value="InterPro"/>
</dbReference>
<evidence type="ECO:0000259" key="2">
    <source>
        <dbReference type="PROSITE" id="PS50110"/>
    </source>
</evidence>
<dbReference type="AlphaFoldDB" id="A0A1I5RQ55"/>
<dbReference type="SUPFAM" id="SSF52172">
    <property type="entry name" value="CheY-like"/>
    <property type="match status" value="1"/>
</dbReference>
<dbReference type="SMART" id="SM00448">
    <property type="entry name" value="REC"/>
    <property type="match status" value="1"/>
</dbReference>
<keyword evidence="1" id="KW-0597">Phosphoprotein</keyword>
<dbReference type="InterPro" id="IPR001789">
    <property type="entry name" value="Sig_transdc_resp-reg_receiver"/>
</dbReference>
<sequence length="175" mass="18641">MADALLRDQRVLVVEDEYLIAEAMERGLRRAGAIVLGPVSNVAAALALLEREGSVDGAVLDINLGDQKVYPVVDALLAQGARCVFATGNDPSDVPSAYAAIARCDKPVDARCIAYALTDEAAGARMVEDEPRRRALSSIRDQLRRQVDLADDAGLTLLAVRIQEALDVAEGDLKG</sequence>
<feature type="modified residue" description="4-aspartylphosphate" evidence="1">
    <location>
        <position position="61"/>
    </location>
</feature>
<dbReference type="PROSITE" id="PS50110">
    <property type="entry name" value="RESPONSE_REGULATORY"/>
    <property type="match status" value="1"/>
</dbReference>
<evidence type="ECO:0000313" key="3">
    <source>
        <dbReference type="EMBL" id="SFP60633.1"/>
    </source>
</evidence>
<dbReference type="InterPro" id="IPR011006">
    <property type="entry name" value="CheY-like_superfamily"/>
</dbReference>
<feature type="domain" description="Response regulatory" evidence="2">
    <location>
        <begin position="10"/>
        <end position="121"/>
    </location>
</feature>
<keyword evidence="4" id="KW-1185">Reference proteome</keyword>
<dbReference type="Gene3D" id="3.40.50.2300">
    <property type="match status" value="1"/>
</dbReference>
<dbReference type="EMBL" id="FOXP01000004">
    <property type="protein sequence ID" value="SFP60633.1"/>
    <property type="molecule type" value="Genomic_DNA"/>
</dbReference>
<organism evidence="3 4">
    <name type="scientific">Sphingomonas rubra</name>
    <dbReference type="NCBI Taxonomy" id="634430"/>
    <lineage>
        <taxon>Bacteria</taxon>
        <taxon>Pseudomonadati</taxon>
        <taxon>Pseudomonadota</taxon>
        <taxon>Alphaproteobacteria</taxon>
        <taxon>Sphingomonadales</taxon>
        <taxon>Sphingomonadaceae</taxon>
        <taxon>Sphingomonas</taxon>
    </lineage>
</organism>
<reference evidence="3 4" key="1">
    <citation type="submission" date="2016-10" db="EMBL/GenBank/DDBJ databases">
        <authorList>
            <person name="de Groot N.N."/>
        </authorList>
    </citation>
    <scope>NUCLEOTIDE SEQUENCE [LARGE SCALE GENOMIC DNA]</scope>
    <source>
        <strain evidence="3 4">CGMCC 1.9113</strain>
    </source>
</reference>
<proteinExistence type="predicted"/>
<accession>A0A1I5RQ55</accession>
<protein>
    <submittedName>
        <fullName evidence="3">Response regulator receiver domain-containing protein</fullName>
    </submittedName>
</protein>
<dbReference type="OrthoDB" id="582170at2"/>
<dbReference type="STRING" id="634430.SAMN04488241_10440"/>
<dbReference type="RefSeq" id="WP_093332505.1">
    <property type="nucleotide sequence ID" value="NZ_FOXP01000004.1"/>
</dbReference>
<evidence type="ECO:0000313" key="4">
    <source>
        <dbReference type="Proteomes" id="UP000199586"/>
    </source>
</evidence>
<name>A0A1I5RQ55_9SPHN</name>
<gene>
    <name evidence="3" type="ORF">SAMN04488241_10440</name>
</gene>